<keyword evidence="7" id="KW-0997">Cell inner membrane</keyword>
<dbReference type="InterPro" id="IPR044492">
    <property type="entry name" value="P_typ_ATPase_HD_dom"/>
</dbReference>
<dbReference type="Proteomes" id="UP000013963">
    <property type="component" value="Chromosome"/>
</dbReference>
<keyword evidence="6" id="KW-1003">Cell membrane</keyword>
<evidence type="ECO:0000256" key="5">
    <source>
        <dbReference type="ARBA" id="ARBA00013555"/>
    </source>
</evidence>
<evidence type="ECO:0000259" key="19">
    <source>
        <dbReference type="SMART" id="SM00831"/>
    </source>
</evidence>
<dbReference type="InterPro" id="IPR001757">
    <property type="entry name" value="P_typ_ATPase"/>
</dbReference>
<dbReference type="PANTHER" id="PTHR42861">
    <property type="entry name" value="CALCIUM-TRANSPORTING ATPASE"/>
    <property type="match status" value="1"/>
</dbReference>
<sequence>MRKTNFFHKHKKKKHIYAYEEQIRKNAKASQEELLNELKITSYGLSEKQVEDRQAKYGKNEMKEKKFPWGWEFLKSYFSPFNIILLLITAYSLYNYFSDDEPSIFDLVAACIVGGMILLSGTFTYIQTIRGNLIAKKLTKFISKKAIVIREPYLTTNEINRNNEFEFIKYGTEMSASELVPGDLVHLATGDVVPADVRVILSNNLLINQSSLTGESLPVQKQDFYQETNNFIDFENICLMGTTVVSGNALGVVVATGENTYFSSISETISERRPQTSFAKGIKKVTFLLIIFMLVMVPIVLVLNGLTKNDWTTSLVFAISIAVGLTPEMLPMIVTSNLARGSKKLSQQKIITKNLSAIQNLGAIDVLCTDKTGTITNDNIELVDYRTLDNKNNDHLLKLLYLNAFYQTGIRNPLDSAITNYIDKNNLTITTNAYQKIHEIPFDFHRRRLTIIVKTAYDESIVISKGAVEEMLSTCTHVEYQGKIVPLDDSMMRQIKSTVDDQNSQGLRVLGLAYKNLQAKTDDFIDNAEEKLIFCGFASFLDTPKASAAGMIKSLAHYGVDLKILTGDNEQVTRAICKRINLKIKGVISGSEIENMTPEQLAKIVEKNNIFVKLTPIQKVEVIKALKMNNHVVGYMGDGINDAPVLRQSDVAISVDNATDIVKEASDLILLEKSLSVIEEGIVEGRKVFGNILKYIKITIASQFGNVFSVLVASAWLPFTPMMPVQLLFQNLLYDISQFAIAFDRVDSSFLAKPQRWTTKDFLPFALINGPVSSIFDIVTFTVLYIGYDVKNHVDDPSAIAMFNAGWFIEGLLTQILVVQMFRTEKIPFIQSRSPWPVNVMTGLLCAIGFAIPFTVLGANMSMVSPPYSFIGIVITIIVSYCLLSQLVKMGYIKIFKKWL</sequence>
<dbReference type="Pfam" id="PF13246">
    <property type="entry name" value="Cation_ATPase"/>
    <property type="match status" value="1"/>
</dbReference>
<dbReference type="eggNOG" id="COG0474">
    <property type="taxonomic scope" value="Bacteria"/>
</dbReference>
<evidence type="ECO:0000256" key="9">
    <source>
        <dbReference type="ARBA" id="ARBA00022692"/>
    </source>
</evidence>
<dbReference type="SUPFAM" id="SSF56784">
    <property type="entry name" value="HAD-like"/>
    <property type="match status" value="1"/>
</dbReference>
<evidence type="ECO:0000256" key="4">
    <source>
        <dbReference type="ARBA" id="ARBA00012786"/>
    </source>
</evidence>
<organism evidence="20 21">
    <name type="scientific">Spiroplasma syrphidicola EA-1</name>
    <dbReference type="NCBI Taxonomy" id="1276229"/>
    <lineage>
        <taxon>Bacteria</taxon>
        <taxon>Bacillati</taxon>
        <taxon>Mycoplasmatota</taxon>
        <taxon>Mollicutes</taxon>
        <taxon>Entomoplasmatales</taxon>
        <taxon>Spiroplasmataceae</taxon>
        <taxon>Spiroplasma</taxon>
    </lineage>
</organism>
<feature type="domain" description="Cation-transporting P-type ATPase N-terminal" evidence="19">
    <location>
        <begin position="25"/>
        <end position="97"/>
    </location>
</feature>
<dbReference type="GO" id="GO:0005524">
    <property type="term" value="F:ATP binding"/>
    <property type="evidence" value="ECO:0007669"/>
    <property type="project" value="UniProtKB-KW"/>
</dbReference>
<dbReference type="InterPro" id="IPR008250">
    <property type="entry name" value="ATPase_P-typ_transduc_dom_A_sf"/>
</dbReference>
<dbReference type="EC" id="7.2.2.14" evidence="4"/>
<evidence type="ECO:0000256" key="3">
    <source>
        <dbReference type="ARBA" id="ARBA00008746"/>
    </source>
</evidence>
<feature type="transmembrane region" description="Helical" evidence="18">
    <location>
        <begin position="763"/>
        <end position="788"/>
    </location>
</feature>
<dbReference type="RefSeq" id="WP_016341003.1">
    <property type="nucleotide sequence ID" value="NC_021284.1"/>
</dbReference>
<dbReference type="EMBL" id="CP005078">
    <property type="protein sequence ID" value="AGM26360.1"/>
    <property type="molecule type" value="Genomic_DNA"/>
</dbReference>
<gene>
    <name evidence="20" type="primary">mgtA2</name>
    <name evidence="20" type="ORF">SSYRP_v1c07700</name>
</gene>
<evidence type="ECO:0000256" key="1">
    <source>
        <dbReference type="ARBA" id="ARBA00003954"/>
    </source>
</evidence>
<dbReference type="KEGG" id="ssyr:SSYRP_v1c07700"/>
<comment type="catalytic activity">
    <reaction evidence="17">
        <text>Mg(2+)(out) + ATP + H2O = Mg(2+)(in) + ADP + phosphate + H(+)</text>
        <dbReference type="Rhea" id="RHEA:10260"/>
        <dbReference type="ChEBI" id="CHEBI:15377"/>
        <dbReference type="ChEBI" id="CHEBI:15378"/>
        <dbReference type="ChEBI" id="CHEBI:18420"/>
        <dbReference type="ChEBI" id="CHEBI:30616"/>
        <dbReference type="ChEBI" id="CHEBI:43474"/>
        <dbReference type="ChEBI" id="CHEBI:456216"/>
        <dbReference type="EC" id="7.2.2.14"/>
    </reaction>
</comment>
<evidence type="ECO:0000256" key="13">
    <source>
        <dbReference type="ARBA" id="ARBA00022967"/>
    </source>
</evidence>
<comment type="subcellular location">
    <subcellularLocation>
        <location evidence="2">Cell inner membrane</location>
        <topology evidence="2">Multi-pass membrane protein</topology>
    </subcellularLocation>
</comment>
<keyword evidence="21" id="KW-1185">Reference proteome</keyword>
<protein>
    <recommendedName>
        <fullName evidence="5">Magnesium-transporting ATPase, P-type 1</fullName>
        <ecNumber evidence="4">7.2.2.14</ecNumber>
    </recommendedName>
    <alternativeName>
        <fullName evidence="16">Mg(2+) transport ATPase, P-type 1</fullName>
    </alternativeName>
</protein>
<dbReference type="SFLD" id="SFLDS00003">
    <property type="entry name" value="Haloacid_Dehalogenase"/>
    <property type="match status" value="1"/>
</dbReference>
<dbReference type="Gene3D" id="3.40.50.1000">
    <property type="entry name" value="HAD superfamily/HAD-like"/>
    <property type="match status" value="1"/>
</dbReference>
<evidence type="ECO:0000256" key="18">
    <source>
        <dbReference type="SAM" id="Phobius"/>
    </source>
</evidence>
<keyword evidence="11" id="KW-0067">ATP-binding</keyword>
<reference evidence="20 21" key="1">
    <citation type="journal article" date="2013" name="Genome Biol. Evol.">
        <title>Complete genomes of two dipteran-associated spiroplasmas provided insights into the origin, dynamics, and impacts of viral invasion in spiroplasma.</title>
        <authorList>
            <person name="Ku C."/>
            <person name="Lo W.S."/>
            <person name="Chen L.L."/>
            <person name="Kuo C.H."/>
        </authorList>
    </citation>
    <scope>NUCLEOTIDE SEQUENCE [LARGE SCALE GENOMIC DNA]</scope>
    <source>
        <strain evidence="20">EA-1</strain>
    </source>
</reference>
<evidence type="ECO:0000313" key="21">
    <source>
        <dbReference type="Proteomes" id="UP000013963"/>
    </source>
</evidence>
<proteinExistence type="inferred from homology"/>
<dbReference type="Pfam" id="PF00689">
    <property type="entry name" value="Cation_ATPase_C"/>
    <property type="match status" value="1"/>
</dbReference>
<dbReference type="InterPro" id="IPR036412">
    <property type="entry name" value="HAD-like_sf"/>
</dbReference>
<dbReference type="NCBIfam" id="TIGR01494">
    <property type="entry name" value="ATPase_P-type"/>
    <property type="match status" value="2"/>
</dbReference>
<dbReference type="NCBIfam" id="NF011702">
    <property type="entry name" value="PRK15122.1"/>
    <property type="match status" value="1"/>
</dbReference>
<evidence type="ECO:0000256" key="2">
    <source>
        <dbReference type="ARBA" id="ARBA00004429"/>
    </source>
</evidence>
<keyword evidence="12" id="KW-0460">Magnesium</keyword>
<evidence type="ECO:0000256" key="15">
    <source>
        <dbReference type="ARBA" id="ARBA00023136"/>
    </source>
</evidence>
<dbReference type="GO" id="GO:0005886">
    <property type="term" value="C:plasma membrane"/>
    <property type="evidence" value="ECO:0007669"/>
    <property type="project" value="UniProtKB-SubCell"/>
</dbReference>
<keyword evidence="13" id="KW-1278">Translocase</keyword>
<feature type="transmembrane region" description="Helical" evidence="18">
    <location>
        <begin position="800"/>
        <end position="819"/>
    </location>
</feature>
<dbReference type="InterPro" id="IPR023298">
    <property type="entry name" value="ATPase_P-typ_TM_dom_sf"/>
</dbReference>
<evidence type="ECO:0000256" key="17">
    <source>
        <dbReference type="ARBA" id="ARBA00047295"/>
    </source>
</evidence>
<feature type="transmembrane region" description="Helical" evidence="18">
    <location>
        <begin position="840"/>
        <end position="862"/>
    </location>
</feature>
<dbReference type="OrthoDB" id="9813266at2"/>
<dbReference type="Pfam" id="PF00690">
    <property type="entry name" value="Cation_ATPase_N"/>
    <property type="match status" value="1"/>
</dbReference>
<evidence type="ECO:0000256" key="6">
    <source>
        <dbReference type="ARBA" id="ARBA00022475"/>
    </source>
</evidence>
<dbReference type="Pfam" id="PF00122">
    <property type="entry name" value="E1-E2_ATPase"/>
    <property type="match status" value="1"/>
</dbReference>
<dbReference type="Gene3D" id="2.70.150.10">
    <property type="entry name" value="Calcium-transporting ATPase, cytoplasmic transduction domain A"/>
    <property type="match status" value="1"/>
</dbReference>
<dbReference type="STRING" id="1276229.SSYRP_v1c07700"/>
<feature type="transmembrane region" description="Helical" evidence="18">
    <location>
        <begin position="315"/>
        <end position="339"/>
    </location>
</feature>
<dbReference type="InterPro" id="IPR023299">
    <property type="entry name" value="ATPase_P-typ_cyto_dom_N"/>
</dbReference>
<keyword evidence="8" id="KW-0597">Phosphoprotein</keyword>
<dbReference type="SFLD" id="SFLDG00002">
    <property type="entry name" value="C1.7:_P-type_atpase_like"/>
    <property type="match status" value="1"/>
</dbReference>
<evidence type="ECO:0000256" key="12">
    <source>
        <dbReference type="ARBA" id="ARBA00022842"/>
    </source>
</evidence>
<dbReference type="PATRIC" id="fig|1276229.3.peg.765"/>
<keyword evidence="15 18" id="KW-0472">Membrane</keyword>
<dbReference type="InterPro" id="IPR059000">
    <property type="entry name" value="ATPase_P-type_domA"/>
</dbReference>
<feature type="transmembrane region" description="Helical" evidence="18">
    <location>
        <begin position="285"/>
        <end position="303"/>
    </location>
</feature>
<evidence type="ECO:0000256" key="11">
    <source>
        <dbReference type="ARBA" id="ARBA00022840"/>
    </source>
</evidence>
<accession>R4UJP1</accession>
<dbReference type="InterPro" id="IPR018303">
    <property type="entry name" value="ATPase_P-typ_P_site"/>
</dbReference>
<comment type="function">
    <text evidence="1">Mediates magnesium influx to the cytosol.</text>
</comment>
<dbReference type="SUPFAM" id="SSF81653">
    <property type="entry name" value="Calcium ATPase, transduction domain A"/>
    <property type="match status" value="1"/>
</dbReference>
<keyword evidence="9 18" id="KW-0812">Transmembrane</keyword>
<dbReference type="AlphaFoldDB" id="R4UJP1"/>
<dbReference type="SUPFAM" id="SSF81660">
    <property type="entry name" value="Metal cation-transporting ATPase, ATP-binding domain N"/>
    <property type="match status" value="1"/>
</dbReference>
<comment type="similarity">
    <text evidence="3">Belongs to the cation transport ATPase (P-type) (TC 3.A.3) family. Type IIIB subfamily.</text>
</comment>
<evidence type="ECO:0000256" key="14">
    <source>
        <dbReference type="ARBA" id="ARBA00022989"/>
    </source>
</evidence>
<dbReference type="SFLD" id="SFLDF00027">
    <property type="entry name" value="p-type_atpase"/>
    <property type="match status" value="1"/>
</dbReference>
<evidence type="ECO:0000256" key="8">
    <source>
        <dbReference type="ARBA" id="ARBA00022553"/>
    </source>
</evidence>
<dbReference type="HOGENOM" id="CLU_002360_6_3_14"/>
<dbReference type="Pfam" id="PF08282">
    <property type="entry name" value="Hydrolase_3"/>
    <property type="match status" value="1"/>
</dbReference>
<dbReference type="PROSITE" id="PS00154">
    <property type="entry name" value="ATPASE_E1_E2"/>
    <property type="match status" value="1"/>
</dbReference>
<feature type="transmembrane region" description="Helical" evidence="18">
    <location>
        <begin position="103"/>
        <end position="126"/>
    </location>
</feature>
<evidence type="ECO:0000313" key="20">
    <source>
        <dbReference type="EMBL" id="AGM26360.1"/>
    </source>
</evidence>
<dbReference type="InterPro" id="IPR006415">
    <property type="entry name" value="P-type_ATPase_IIIB"/>
</dbReference>
<dbReference type="Gene3D" id="3.40.1110.10">
    <property type="entry name" value="Calcium-transporting ATPase, cytoplasmic domain N"/>
    <property type="match status" value="1"/>
</dbReference>
<feature type="transmembrane region" description="Helical" evidence="18">
    <location>
        <begin position="868"/>
        <end position="888"/>
    </location>
</feature>
<evidence type="ECO:0000256" key="10">
    <source>
        <dbReference type="ARBA" id="ARBA00022741"/>
    </source>
</evidence>
<keyword evidence="14 18" id="KW-1133">Transmembrane helix</keyword>
<dbReference type="NCBIfam" id="TIGR01524">
    <property type="entry name" value="ATPase-IIIB_Mg"/>
    <property type="match status" value="1"/>
</dbReference>
<dbReference type="InterPro" id="IPR004014">
    <property type="entry name" value="ATPase_P-typ_cation-transptr_N"/>
</dbReference>
<dbReference type="InterPro" id="IPR006068">
    <property type="entry name" value="ATPase_P-typ_cation-transptr_C"/>
</dbReference>
<evidence type="ECO:0000256" key="16">
    <source>
        <dbReference type="ARBA" id="ARBA00029806"/>
    </source>
</evidence>
<name>R4UJP1_9MOLU</name>
<evidence type="ECO:0000256" key="7">
    <source>
        <dbReference type="ARBA" id="ARBA00022519"/>
    </source>
</evidence>
<dbReference type="SUPFAM" id="SSF81665">
    <property type="entry name" value="Calcium ATPase, transmembrane domain M"/>
    <property type="match status" value="1"/>
</dbReference>
<dbReference type="Gene3D" id="1.20.1110.10">
    <property type="entry name" value="Calcium-transporting ATPase, transmembrane domain"/>
    <property type="match status" value="1"/>
</dbReference>
<dbReference type="InterPro" id="IPR023214">
    <property type="entry name" value="HAD_sf"/>
</dbReference>
<dbReference type="GO" id="GO:0015444">
    <property type="term" value="F:P-type magnesium transporter activity"/>
    <property type="evidence" value="ECO:0007669"/>
    <property type="project" value="UniProtKB-EC"/>
</dbReference>
<dbReference type="SMART" id="SM00831">
    <property type="entry name" value="Cation_ATPase_N"/>
    <property type="match status" value="1"/>
</dbReference>
<feature type="transmembrane region" description="Helical" evidence="18">
    <location>
        <begin position="77"/>
        <end position="97"/>
    </location>
</feature>
<keyword evidence="10" id="KW-0547">Nucleotide-binding</keyword>
<dbReference type="GO" id="GO:0016887">
    <property type="term" value="F:ATP hydrolysis activity"/>
    <property type="evidence" value="ECO:0007669"/>
    <property type="project" value="InterPro"/>
</dbReference>
<dbReference type="CDD" id="cd02077">
    <property type="entry name" value="P-type_ATPase_Mg"/>
    <property type="match status" value="1"/>
</dbReference>
<dbReference type="PRINTS" id="PR01836">
    <property type="entry name" value="MGATPASE"/>
</dbReference>